<dbReference type="AlphaFoldDB" id="A0A0N5AG27"/>
<keyword evidence="7" id="KW-1015">Disulfide bond</keyword>
<sequence>MAEQLFKFLVLILSSGVDMMRLVIFLLVSLCLCGHVQMKQGPSEEFDELEALLENIDQKSFDDLEKDVIKVKKLEFEKNPCEEQVCGWGKECVVNKYGEPACECIKKCPPVNGSDATAKFRDFLLSTLTIWRQLQVCSNTNKTFPSLCHLYREKCLCKKDIKQCENPENEKAHLEYLGSCKELDRCTDELMLQFPTRMADWLFQVMRELKKRRELDNLEWEELLAEAENDDEKRHVYPVIWKFCDLDKKPHDKYVSHHELIPITAPVIPMESCIKPFLQGCDIDNDGNISIKEWGKCLGLKEGQ</sequence>
<evidence type="ECO:0000256" key="5">
    <source>
        <dbReference type="ARBA" id="ARBA00022729"/>
    </source>
</evidence>
<evidence type="ECO:0000313" key="11">
    <source>
        <dbReference type="WBParaSite" id="SMUV_0000325401-mRNA-1"/>
    </source>
</evidence>
<dbReference type="SUPFAM" id="SSF100895">
    <property type="entry name" value="Kazal-type serine protease inhibitors"/>
    <property type="match status" value="1"/>
</dbReference>
<dbReference type="STRING" id="451379.A0A0N5AG27"/>
<dbReference type="FunFam" id="1.10.238.10:FF:000234">
    <property type="entry name" value="Protein BM-40"/>
    <property type="match status" value="1"/>
</dbReference>
<dbReference type="InterPro" id="IPR018247">
    <property type="entry name" value="EF_Hand_1_Ca_BS"/>
</dbReference>
<dbReference type="PROSITE" id="PS00613">
    <property type="entry name" value="OSTEONECTIN_2"/>
    <property type="match status" value="1"/>
</dbReference>
<evidence type="ECO:0000256" key="3">
    <source>
        <dbReference type="ARBA" id="ARBA00022525"/>
    </source>
</evidence>
<dbReference type="GO" id="GO:0005509">
    <property type="term" value="F:calcium ion binding"/>
    <property type="evidence" value="ECO:0007669"/>
    <property type="project" value="InterPro"/>
</dbReference>
<evidence type="ECO:0000256" key="6">
    <source>
        <dbReference type="ARBA" id="ARBA00022837"/>
    </source>
</evidence>
<dbReference type="InterPro" id="IPR001999">
    <property type="entry name" value="Osteonectin_CS"/>
</dbReference>
<keyword evidence="4" id="KW-0272">Extracellular matrix</keyword>
<evidence type="ECO:0000256" key="2">
    <source>
        <dbReference type="ARBA" id="ARBA00006404"/>
    </source>
</evidence>
<dbReference type="Pfam" id="PF07648">
    <property type="entry name" value="Kazal_2"/>
    <property type="match status" value="1"/>
</dbReference>
<keyword evidence="8" id="KW-0325">Glycoprotein</keyword>
<keyword evidence="6" id="KW-0106">Calcium</keyword>
<keyword evidence="10" id="KW-1185">Reference proteome</keyword>
<dbReference type="Proteomes" id="UP000046393">
    <property type="component" value="Unplaced"/>
</dbReference>
<dbReference type="PANTHER" id="PTHR13866">
    <property type="entry name" value="SPARC OSTEONECTIN"/>
    <property type="match status" value="1"/>
</dbReference>
<comment type="subcellular location">
    <subcellularLocation>
        <location evidence="1">Secreted</location>
    </subcellularLocation>
</comment>
<dbReference type="InterPro" id="IPR019577">
    <property type="entry name" value="SPARC/Testican_Ca-bd-dom"/>
</dbReference>
<dbReference type="PANTHER" id="PTHR13866:SF14">
    <property type="entry name" value="BM-40"/>
    <property type="match status" value="1"/>
</dbReference>
<comment type="similarity">
    <text evidence="2">Belongs to the SPARC family.</text>
</comment>
<evidence type="ECO:0000256" key="1">
    <source>
        <dbReference type="ARBA" id="ARBA00004613"/>
    </source>
</evidence>
<keyword evidence="5" id="KW-0732">Signal</keyword>
<dbReference type="GO" id="GO:0005615">
    <property type="term" value="C:extracellular space"/>
    <property type="evidence" value="ECO:0007669"/>
    <property type="project" value="InterPro"/>
</dbReference>
<dbReference type="InterPro" id="IPR003645">
    <property type="entry name" value="Fol_N"/>
</dbReference>
<dbReference type="SMART" id="SM00274">
    <property type="entry name" value="FOLN"/>
    <property type="match status" value="1"/>
</dbReference>
<feature type="domain" description="Follistatin-like" evidence="9">
    <location>
        <begin position="80"/>
        <end position="103"/>
    </location>
</feature>
<dbReference type="GO" id="GO:0050840">
    <property type="term" value="F:extracellular matrix binding"/>
    <property type="evidence" value="ECO:0007669"/>
    <property type="project" value="TreeGrafter"/>
</dbReference>
<protein>
    <submittedName>
        <fullName evidence="11">Follistatin-like domain-containing protein</fullName>
    </submittedName>
</protein>
<dbReference type="CDD" id="cd16231">
    <property type="entry name" value="EFh_SPARC_like"/>
    <property type="match status" value="1"/>
</dbReference>
<keyword evidence="3" id="KW-0964">Secreted</keyword>
<dbReference type="Pfam" id="PF10591">
    <property type="entry name" value="SPARC_Ca_bdg"/>
    <property type="match status" value="1"/>
</dbReference>
<accession>A0A0N5AG27</accession>
<reference evidence="11" key="1">
    <citation type="submission" date="2017-02" db="UniProtKB">
        <authorList>
            <consortium name="WormBaseParasite"/>
        </authorList>
    </citation>
    <scope>IDENTIFICATION</scope>
</reference>
<dbReference type="GO" id="GO:0005518">
    <property type="term" value="F:collagen binding"/>
    <property type="evidence" value="ECO:0007669"/>
    <property type="project" value="TreeGrafter"/>
</dbReference>
<dbReference type="InterPro" id="IPR011992">
    <property type="entry name" value="EF-hand-dom_pair"/>
</dbReference>
<dbReference type="InterPro" id="IPR002350">
    <property type="entry name" value="Kazal_dom"/>
</dbReference>
<organism evidence="10 11">
    <name type="scientific">Syphacia muris</name>
    <dbReference type="NCBI Taxonomy" id="451379"/>
    <lineage>
        <taxon>Eukaryota</taxon>
        <taxon>Metazoa</taxon>
        <taxon>Ecdysozoa</taxon>
        <taxon>Nematoda</taxon>
        <taxon>Chromadorea</taxon>
        <taxon>Rhabditida</taxon>
        <taxon>Spirurina</taxon>
        <taxon>Oxyuridomorpha</taxon>
        <taxon>Oxyuroidea</taxon>
        <taxon>Oxyuridae</taxon>
        <taxon>Syphacia</taxon>
    </lineage>
</organism>
<dbReference type="SUPFAM" id="SSF47473">
    <property type="entry name" value="EF-hand"/>
    <property type="match status" value="1"/>
</dbReference>
<dbReference type="Gene3D" id="3.30.60.30">
    <property type="match status" value="1"/>
</dbReference>
<evidence type="ECO:0000256" key="8">
    <source>
        <dbReference type="ARBA" id="ARBA00023180"/>
    </source>
</evidence>
<name>A0A0N5AG27_9BILA</name>
<dbReference type="WBParaSite" id="SMUV_0000325401-mRNA-1">
    <property type="protein sequence ID" value="SMUV_0000325401-mRNA-1"/>
    <property type="gene ID" value="SMUV_0000325401"/>
</dbReference>
<evidence type="ECO:0000256" key="4">
    <source>
        <dbReference type="ARBA" id="ARBA00022530"/>
    </source>
</evidence>
<evidence type="ECO:0000259" key="9">
    <source>
        <dbReference type="SMART" id="SM00274"/>
    </source>
</evidence>
<dbReference type="Gene3D" id="1.10.238.10">
    <property type="entry name" value="EF-hand"/>
    <property type="match status" value="1"/>
</dbReference>
<dbReference type="InterPro" id="IPR036058">
    <property type="entry name" value="Kazal_dom_sf"/>
</dbReference>
<evidence type="ECO:0000313" key="10">
    <source>
        <dbReference type="Proteomes" id="UP000046393"/>
    </source>
</evidence>
<proteinExistence type="inferred from homology"/>
<dbReference type="PROSITE" id="PS00018">
    <property type="entry name" value="EF_HAND_1"/>
    <property type="match status" value="1"/>
</dbReference>
<evidence type="ECO:0000256" key="7">
    <source>
        <dbReference type="ARBA" id="ARBA00023157"/>
    </source>
</evidence>